<reference evidence="2" key="1">
    <citation type="submission" date="2022-11" db="UniProtKB">
        <authorList>
            <consortium name="WormBaseParasite"/>
        </authorList>
    </citation>
    <scope>IDENTIFICATION</scope>
</reference>
<evidence type="ECO:0000313" key="1">
    <source>
        <dbReference type="Proteomes" id="UP000887572"/>
    </source>
</evidence>
<evidence type="ECO:0000313" key="2">
    <source>
        <dbReference type="WBParaSite" id="Gr19_v10_g13987.t1"/>
    </source>
</evidence>
<dbReference type="AlphaFoldDB" id="A0A914H459"/>
<dbReference type="Proteomes" id="UP000887572">
    <property type="component" value="Unplaced"/>
</dbReference>
<name>A0A914H459_GLORO</name>
<dbReference type="WBParaSite" id="Gr19_v10_g13987.t1">
    <property type="protein sequence ID" value="Gr19_v10_g13987.t1"/>
    <property type="gene ID" value="Gr19_v10_g13987"/>
</dbReference>
<protein>
    <submittedName>
        <fullName evidence="2">Uncharacterized protein</fullName>
    </submittedName>
</protein>
<accession>A0A914H459</accession>
<organism evidence="1 2">
    <name type="scientific">Globodera rostochiensis</name>
    <name type="common">Golden nematode worm</name>
    <name type="synonym">Heterodera rostochiensis</name>
    <dbReference type="NCBI Taxonomy" id="31243"/>
    <lineage>
        <taxon>Eukaryota</taxon>
        <taxon>Metazoa</taxon>
        <taxon>Ecdysozoa</taxon>
        <taxon>Nematoda</taxon>
        <taxon>Chromadorea</taxon>
        <taxon>Rhabditida</taxon>
        <taxon>Tylenchina</taxon>
        <taxon>Tylenchomorpha</taxon>
        <taxon>Tylenchoidea</taxon>
        <taxon>Heteroderidae</taxon>
        <taxon>Heteroderinae</taxon>
        <taxon>Globodera</taxon>
    </lineage>
</organism>
<proteinExistence type="predicted"/>
<sequence length="148" mass="17094">MSIFPQTFDKYFVCSAKVRFAVKPLKRNDNRIVQCCFCELIVRPERFGGRESAFCSSECISKRVDLVRKCVKESKRILLINLEKKHMDSDINPTIETLEMFISQKPSYNPVIGDARLEAATQRVVLDLAQQEKNDLMRRACATSSKRR</sequence>
<keyword evidence="1" id="KW-1185">Reference proteome</keyword>